<dbReference type="AlphaFoldDB" id="A0A1G5G8D5"/>
<dbReference type="PANTHER" id="PTHR42923">
    <property type="entry name" value="PROTOPORPHYRINOGEN OXIDASE"/>
    <property type="match status" value="1"/>
</dbReference>
<proteinExistence type="predicted"/>
<protein>
    <submittedName>
        <fullName evidence="1">Phytoene dehydrogenase-related protein</fullName>
    </submittedName>
</protein>
<dbReference type="PANTHER" id="PTHR42923:SF39">
    <property type="entry name" value="AMINO OXIDASE"/>
    <property type="match status" value="1"/>
</dbReference>
<dbReference type="InterPro" id="IPR050464">
    <property type="entry name" value="Zeta_carotene_desat/Oxidored"/>
</dbReference>
<evidence type="ECO:0000313" key="2">
    <source>
        <dbReference type="Proteomes" id="UP000199354"/>
    </source>
</evidence>
<name>A0A1G5G8D5_9FLAO</name>
<evidence type="ECO:0000313" key="1">
    <source>
        <dbReference type="EMBL" id="SCY47540.1"/>
    </source>
</evidence>
<dbReference type="PROSITE" id="PS51257">
    <property type="entry name" value="PROKAR_LIPOPROTEIN"/>
    <property type="match status" value="1"/>
</dbReference>
<dbReference type="STRING" id="490189.SAMN02927903_01479"/>
<gene>
    <name evidence="1" type="ORF">SAMN02927903_01479</name>
</gene>
<dbReference type="EMBL" id="FMVF01000006">
    <property type="protein sequence ID" value="SCY47540.1"/>
    <property type="molecule type" value="Genomic_DNA"/>
</dbReference>
<dbReference type="Proteomes" id="UP000199354">
    <property type="component" value="Unassembled WGS sequence"/>
</dbReference>
<reference evidence="1 2" key="1">
    <citation type="submission" date="2016-10" db="EMBL/GenBank/DDBJ databases">
        <authorList>
            <person name="de Groot N.N."/>
        </authorList>
    </citation>
    <scope>NUCLEOTIDE SEQUENCE [LARGE SCALE GENOMIC DNA]</scope>
    <source>
        <strain evidence="1 2">CGMCC 1.7031</strain>
    </source>
</reference>
<dbReference type="GO" id="GO:0016491">
    <property type="term" value="F:oxidoreductase activity"/>
    <property type="evidence" value="ECO:0007669"/>
    <property type="project" value="TreeGrafter"/>
</dbReference>
<dbReference type="InterPro" id="IPR036188">
    <property type="entry name" value="FAD/NAD-bd_sf"/>
</dbReference>
<sequence>MKNGESFNSRRTFFKGVAAAFLLAPFVQACKEKTISLLIKWSGTNHLLGHRLRSSNFPTPNAKLTVPYLIVGGGITGLSAARQLSKRGISDFLLLELEDKSGGNSSHGENLYSKYPLGAHYLPLPNRDDAELIAFLTEAQIITGYQDGFPVFDETQCTFSPHERLFYKNSWQEGLVPKFGISKDEEIEFQRFFATMTDYKKGRGEDGKYWFDIPLRKSSQDAAIRSFDQMTMQQWLTQNGFAAKPLLEYVDYCCRDDFGLGIAFVSAWAGIHYFAARKHDSAPEGNENVLTWPEGNARLAMHLKKYAKGKTLTHHLVYRIGTRDGKAVVDVFDDLKKESIEISADKVIVATPQFVNQYMVDGRKEIASQFHYAPWLLATLTVSDLHDNYSYPLCWDNVIHGAKGLGYIYNQHQSVAQLQPKKVITYYTSFSSRDIPASRRALYLKRPDYWKRFVFGELKRAHPEIEQQTESIELYRLGHGMISPVPGFLFGEARTKAAHPLDDCVYFAHSDLSGISIFEEAFHQGIDVVNRILHDTTVDS</sequence>
<dbReference type="Pfam" id="PF13450">
    <property type="entry name" value="NAD_binding_8"/>
    <property type="match status" value="1"/>
</dbReference>
<dbReference type="SUPFAM" id="SSF51905">
    <property type="entry name" value="FAD/NAD(P)-binding domain"/>
    <property type="match status" value="1"/>
</dbReference>
<accession>A0A1G5G8D5</accession>
<dbReference type="Gene3D" id="3.50.50.60">
    <property type="entry name" value="FAD/NAD(P)-binding domain"/>
    <property type="match status" value="1"/>
</dbReference>
<dbReference type="RefSeq" id="WP_091141661.1">
    <property type="nucleotide sequence ID" value="NZ_FMVF01000006.1"/>
</dbReference>
<keyword evidence="2" id="KW-1185">Reference proteome</keyword>
<dbReference type="OrthoDB" id="127573at2"/>
<organism evidence="1 2">
    <name type="scientific">Flavobacterium caeni</name>
    <dbReference type="NCBI Taxonomy" id="490189"/>
    <lineage>
        <taxon>Bacteria</taxon>
        <taxon>Pseudomonadati</taxon>
        <taxon>Bacteroidota</taxon>
        <taxon>Flavobacteriia</taxon>
        <taxon>Flavobacteriales</taxon>
        <taxon>Flavobacteriaceae</taxon>
        <taxon>Flavobacterium</taxon>
    </lineage>
</organism>